<dbReference type="Proteomes" id="UP000198740">
    <property type="component" value="Unassembled WGS sequence"/>
</dbReference>
<feature type="domain" description="Protein CR006 P-loop" evidence="1">
    <location>
        <begin position="19"/>
        <end position="717"/>
    </location>
</feature>
<evidence type="ECO:0000313" key="2">
    <source>
        <dbReference type="EMBL" id="SDR36847.1"/>
    </source>
</evidence>
<comment type="caution">
    <text evidence="3">The sequence shown here is derived from an EMBL/GenBank/DDBJ whole genome shotgun (WGS) entry which is preliminary data.</text>
</comment>
<accession>A0A1H1IGI0</accession>
<dbReference type="SUPFAM" id="SSF52540">
    <property type="entry name" value="P-loop containing nucleoside triphosphate hydrolases"/>
    <property type="match status" value="1"/>
</dbReference>
<organism evidence="3 5">
    <name type="scientific">Pseudomonas grimontii</name>
    <dbReference type="NCBI Taxonomy" id="129847"/>
    <lineage>
        <taxon>Bacteria</taxon>
        <taxon>Pseudomonadati</taxon>
        <taxon>Pseudomonadota</taxon>
        <taxon>Gammaproteobacteria</taxon>
        <taxon>Pseudomonadales</taxon>
        <taxon>Pseudomonadaceae</taxon>
        <taxon>Pseudomonas</taxon>
    </lineage>
</organism>
<dbReference type="EMBL" id="FNKM01000002">
    <property type="protein sequence ID" value="SDR36847.1"/>
    <property type="molecule type" value="Genomic_DNA"/>
</dbReference>
<reference evidence="3 5" key="2">
    <citation type="submission" date="2019-06" db="EMBL/GenBank/DDBJ databases">
        <title>Pseudomonas bimorpha sp. nov. isolated from bovine raw milk and skim milk concentrate.</title>
        <authorList>
            <person name="Hofmann K."/>
            <person name="Huptas C."/>
            <person name="Doll E."/>
            <person name="Scherer S."/>
            <person name="Wenning M."/>
        </authorList>
    </citation>
    <scope>NUCLEOTIDE SEQUENCE [LARGE SCALE GENOMIC DNA]</scope>
    <source>
        <strain evidence="3 5">DSM 17515</strain>
    </source>
</reference>
<evidence type="ECO:0000259" key="1">
    <source>
        <dbReference type="Pfam" id="PF13166"/>
    </source>
</evidence>
<dbReference type="InterPro" id="IPR027417">
    <property type="entry name" value="P-loop_NTPase"/>
</dbReference>
<protein>
    <submittedName>
        <fullName evidence="2">Wobble nucleotide-excising tRNase</fullName>
    </submittedName>
</protein>
<sequence length="751" mass="85200">MIKGIAKIKGLGVYEDYTKPNDTKDFGVKNLIYGWNYSGKTTLSRLFSLLESKAANPDLNGCAFSFETDGEPITDANYQTSKLIVRVFNSDFIRDNLHFGGEDFKPVLLLGKDSDIAQKEIDRMDQRIKKSQDFTRNIASSIRGLEDTISQAKTGSAKQIRQTLKVDPYTATHLNNDMLGVGVLGSQLLSEKDFGDNLELALTPDNKKPSIVDRLSASLSIEELHKEAGSVLTATPTFSNTIKHLEDNPSVERWVESGLPLHDKKESCEFCGGDITADRMGALRAHFSKDLGDHKRKVANLLLRVQAAEVKLTFPKESEFNPQFREKYREALVTLPQALTDFNNAILTLAEDIQRKVDTPLKSIEPTSLSDGLSKSITEAIGTINILIDENNELATNFSKAKIAAVKRVKHHYIQELIDSLEKSDGGKKIARLKIWQERIKRFVTTLQRDIDKLQALISNAQLGREKVNQRLASMLGSEAVQMSVVKDTLGQERFQLIRKNGKIARNLSDGERTAIAFSYFLTKLQELKPEQFEQTIVYIDDPISSLDANHLFQINAAIKENFFWKNGENKWTTRCKQFFLSTHNFQFFDLVRELEPKNQPRAQLYFLRKVSSTQSIFGDMPKSLCKYSSEYHFLFETILKFRAAQDKGAYEALMLLPNAVRRFTELYTYSRIPVDLDGLSVDRRAEVLFGPETSKRILKVLHYFSHGNNMDKFLGNNELIFDVEHAVNDLLTEIEQKDPLHWNALMDAVQ</sequence>
<dbReference type="Proteomes" id="UP000317267">
    <property type="component" value="Unassembled WGS sequence"/>
</dbReference>
<name>A0A1H1IGI0_9PSED</name>
<evidence type="ECO:0000313" key="5">
    <source>
        <dbReference type="Proteomes" id="UP000317267"/>
    </source>
</evidence>
<dbReference type="InterPro" id="IPR026866">
    <property type="entry name" value="CR006_AAA"/>
</dbReference>
<dbReference type="EMBL" id="VFES01000012">
    <property type="protein sequence ID" value="TWR64249.1"/>
    <property type="molecule type" value="Genomic_DNA"/>
</dbReference>
<dbReference type="AlphaFoldDB" id="A0A1H1IGI0"/>
<keyword evidence="4" id="KW-1185">Reference proteome</keyword>
<gene>
    <name evidence="3" type="ORF">FIV39_18830</name>
    <name evidence="2" type="ORF">SAMN04490186_5680</name>
</gene>
<dbReference type="OrthoDB" id="9795565at2"/>
<evidence type="ECO:0000313" key="3">
    <source>
        <dbReference type="EMBL" id="TWR64249.1"/>
    </source>
</evidence>
<dbReference type="Pfam" id="PF13166">
    <property type="entry name" value="AAA_13"/>
    <property type="match status" value="1"/>
</dbReference>
<proteinExistence type="predicted"/>
<evidence type="ECO:0000313" key="4">
    <source>
        <dbReference type="Proteomes" id="UP000198740"/>
    </source>
</evidence>
<dbReference type="Gene3D" id="3.40.50.300">
    <property type="entry name" value="P-loop containing nucleotide triphosphate hydrolases"/>
    <property type="match status" value="1"/>
</dbReference>
<dbReference type="RefSeq" id="WP_090407523.1">
    <property type="nucleotide sequence ID" value="NZ_FNKM01000002.1"/>
</dbReference>
<reference evidence="2 4" key="1">
    <citation type="submission" date="2016-10" db="EMBL/GenBank/DDBJ databases">
        <authorList>
            <person name="Varghese N."/>
            <person name="Submissions S."/>
        </authorList>
    </citation>
    <scope>NUCLEOTIDE SEQUENCE [LARGE SCALE GENOMIC DNA]</scope>
    <source>
        <strain evidence="2 4">BS2976</strain>
    </source>
</reference>